<dbReference type="EMBL" id="AFCX01001492">
    <property type="protein sequence ID" value="EHD00211.1"/>
    <property type="molecule type" value="Genomic_DNA"/>
</dbReference>
<organism evidence="1 2">
    <name type="scientific">Salmonella enterica subsp. enterica serovar Wandsworth str. A4-580</name>
    <dbReference type="NCBI Taxonomy" id="913086"/>
    <lineage>
        <taxon>Bacteria</taxon>
        <taxon>Pseudomonadati</taxon>
        <taxon>Pseudomonadota</taxon>
        <taxon>Gammaproteobacteria</taxon>
        <taxon>Enterobacterales</taxon>
        <taxon>Enterobacteriaceae</taxon>
        <taxon>Salmonella</taxon>
    </lineage>
</organism>
<reference evidence="1 2" key="1">
    <citation type="journal article" date="2011" name="BMC Genomics">
        <title>Genome sequencing reveals diversification of virulence factor content and possible host adaptation in distinct subpopulations of Salmonella enterica.</title>
        <authorList>
            <person name="den Bakker H.C."/>
            <person name="Moreno Switt A.I."/>
            <person name="Govoni G."/>
            <person name="Cummings C.A."/>
            <person name="Ranieri M.L."/>
            <person name="Degoricija L."/>
            <person name="Hoelzer K."/>
            <person name="Rodriguez-Rivera L.D."/>
            <person name="Brown S."/>
            <person name="Bolchacova E."/>
            <person name="Furtado M.R."/>
            <person name="Wiedmann M."/>
        </authorList>
    </citation>
    <scope>NUCLEOTIDE SEQUENCE [LARGE SCALE GENOMIC DNA]</scope>
    <source>
        <strain evidence="1 2">A4-580</strain>
    </source>
</reference>
<evidence type="ECO:0000313" key="1">
    <source>
        <dbReference type="EMBL" id="EHD00211.1"/>
    </source>
</evidence>
<dbReference type="Proteomes" id="UP000003536">
    <property type="component" value="Unassembled WGS sequence"/>
</dbReference>
<proteinExistence type="predicted"/>
<sequence length="33" mass="3694">MYHGIGVRARLVCRHMKTPLAGRQLALLMLTVS</sequence>
<gene>
    <name evidence="1" type="ORF">LTSEWAN_4548</name>
</gene>
<feature type="non-terminal residue" evidence="1">
    <location>
        <position position="33"/>
    </location>
</feature>
<comment type="caution">
    <text evidence="1">The sequence shown here is derived from an EMBL/GenBank/DDBJ whole genome shotgun (WGS) entry which is preliminary data.</text>
</comment>
<evidence type="ECO:0000313" key="2">
    <source>
        <dbReference type="Proteomes" id="UP000003536"/>
    </source>
</evidence>
<accession>G5SG98</accession>
<dbReference type="AlphaFoldDB" id="G5SG98"/>
<protein>
    <submittedName>
        <fullName evidence="1">Uncharacterized protein</fullName>
    </submittedName>
</protein>
<name>G5SG98_SALET</name>